<evidence type="ECO:0000259" key="3">
    <source>
        <dbReference type="Pfam" id="PF01182"/>
    </source>
</evidence>
<organism evidence="4 5">
    <name type="scientific">Candidatus Merdiplasma excrementigallinarum</name>
    <dbReference type="NCBI Taxonomy" id="2840864"/>
    <lineage>
        <taxon>Bacteria</taxon>
        <taxon>Bacillati</taxon>
        <taxon>Bacillota</taxon>
        <taxon>Clostridia</taxon>
        <taxon>Lachnospirales</taxon>
        <taxon>Lachnospiraceae</taxon>
        <taxon>Lachnospiraceae incertae sedis</taxon>
        <taxon>Candidatus Merdiplasma</taxon>
    </lineage>
</organism>
<dbReference type="GO" id="GO:0005737">
    <property type="term" value="C:cytoplasm"/>
    <property type="evidence" value="ECO:0007669"/>
    <property type="project" value="TreeGrafter"/>
</dbReference>
<protein>
    <submittedName>
        <fullName evidence="4">Glucosamine-6-phosphate deaminase</fullName>
    </submittedName>
</protein>
<keyword evidence="1" id="KW-0378">Hydrolase</keyword>
<dbReference type="PANTHER" id="PTHR11280">
    <property type="entry name" value="GLUCOSAMINE-6-PHOSPHATE ISOMERASE"/>
    <property type="match status" value="1"/>
</dbReference>
<dbReference type="InterPro" id="IPR037171">
    <property type="entry name" value="NagB/RpiA_transferase-like"/>
</dbReference>
<reference evidence="4" key="2">
    <citation type="journal article" date="2021" name="PeerJ">
        <title>Extensive microbial diversity within the chicken gut microbiome revealed by metagenomics and culture.</title>
        <authorList>
            <person name="Gilroy R."/>
            <person name="Ravi A."/>
            <person name="Getino M."/>
            <person name="Pursley I."/>
            <person name="Horton D.L."/>
            <person name="Alikhan N.F."/>
            <person name="Baker D."/>
            <person name="Gharbi K."/>
            <person name="Hall N."/>
            <person name="Watson M."/>
            <person name="Adriaenssens E.M."/>
            <person name="Foster-Nyarko E."/>
            <person name="Jarju S."/>
            <person name="Secka A."/>
            <person name="Antonio M."/>
            <person name="Oren A."/>
            <person name="Chaudhuri R.R."/>
            <person name="La Ragione R."/>
            <person name="Hildebrand F."/>
            <person name="Pallen M.J."/>
        </authorList>
    </citation>
    <scope>NUCLEOTIDE SEQUENCE</scope>
    <source>
        <strain evidence="4">ChiBcec6-7307</strain>
    </source>
</reference>
<keyword evidence="2" id="KW-0119">Carbohydrate metabolism</keyword>
<dbReference type="Pfam" id="PF01182">
    <property type="entry name" value="Glucosamine_iso"/>
    <property type="match status" value="1"/>
</dbReference>
<dbReference type="GO" id="GO:0006043">
    <property type="term" value="P:glucosamine catabolic process"/>
    <property type="evidence" value="ECO:0007669"/>
    <property type="project" value="TreeGrafter"/>
</dbReference>
<dbReference type="Proteomes" id="UP000886889">
    <property type="component" value="Unassembled WGS sequence"/>
</dbReference>
<proteinExistence type="predicted"/>
<dbReference type="GO" id="GO:0005975">
    <property type="term" value="P:carbohydrate metabolic process"/>
    <property type="evidence" value="ECO:0007669"/>
    <property type="project" value="InterPro"/>
</dbReference>
<dbReference type="GO" id="GO:0042802">
    <property type="term" value="F:identical protein binding"/>
    <property type="evidence" value="ECO:0007669"/>
    <property type="project" value="TreeGrafter"/>
</dbReference>
<dbReference type="EMBL" id="DVOS01000060">
    <property type="protein sequence ID" value="HIV23742.1"/>
    <property type="molecule type" value="Genomic_DNA"/>
</dbReference>
<evidence type="ECO:0000256" key="2">
    <source>
        <dbReference type="ARBA" id="ARBA00023277"/>
    </source>
</evidence>
<evidence type="ECO:0000256" key="1">
    <source>
        <dbReference type="ARBA" id="ARBA00022801"/>
    </source>
</evidence>
<evidence type="ECO:0000313" key="5">
    <source>
        <dbReference type="Proteomes" id="UP000886889"/>
    </source>
</evidence>
<dbReference type="AlphaFoldDB" id="A0A9D1T9K9"/>
<dbReference type="GO" id="GO:0019262">
    <property type="term" value="P:N-acetylneuraminate catabolic process"/>
    <property type="evidence" value="ECO:0007669"/>
    <property type="project" value="TreeGrafter"/>
</dbReference>
<dbReference type="GO" id="GO:0006046">
    <property type="term" value="P:N-acetylglucosamine catabolic process"/>
    <property type="evidence" value="ECO:0007669"/>
    <property type="project" value="TreeGrafter"/>
</dbReference>
<dbReference type="PANTHER" id="PTHR11280:SF5">
    <property type="entry name" value="GLUCOSAMINE-6-PHOSPHATE ISOMERASE"/>
    <property type="match status" value="1"/>
</dbReference>
<dbReference type="CDD" id="cd01399">
    <property type="entry name" value="GlcN6P_deaminase"/>
    <property type="match status" value="1"/>
</dbReference>
<evidence type="ECO:0000313" key="4">
    <source>
        <dbReference type="EMBL" id="HIV23742.1"/>
    </source>
</evidence>
<dbReference type="InterPro" id="IPR006148">
    <property type="entry name" value="Glc/Gal-6P_isomerase"/>
</dbReference>
<name>A0A9D1T9K9_9FIRM</name>
<comment type="caution">
    <text evidence="4">The sequence shown here is derived from an EMBL/GenBank/DDBJ whole genome shotgun (WGS) entry which is preliminary data.</text>
</comment>
<feature type="domain" description="Glucosamine/galactosamine-6-phosphate isomerase" evidence="3">
    <location>
        <begin position="10"/>
        <end position="220"/>
    </location>
</feature>
<sequence length="242" mass="26616">MKTLIFETKEKAAAYGADTVEEILREKPEAVFCLAAGHTSIPFFDELTKRHTDFSRARFIGLDEWAGIGREQEGSCASFLEKHFFSRVKVNREQIRLFDGMAPDPEKECGEMEACLHGWGGMDYLLLGMGMNGHLALNEPGDGFDRKAHPVKLSQTTVRVAPKYFPSGMPPISGGITLGIGTLLQAKKIQLAVFGTHKRGITEQLLKTGEPREDLPASALWLSPAAELLLDRDAAGEDRQTA</sequence>
<dbReference type="SUPFAM" id="SSF100950">
    <property type="entry name" value="NagB/RpiA/CoA transferase-like"/>
    <property type="match status" value="1"/>
</dbReference>
<dbReference type="GO" id="GO:0004342">
    <property type="term" value="F:glucosamine-6-phosphate deaminase activity"/>
    <property type="evidence" value="ECO:0007669"/>
    <property type="project" value="InterPro"/>
</dbReference>
<reference evidence="4" key="1">
    <citation type="submission" date="2020-10" db="EMBL/GenBank/DDBJ databases">
        <authorList>
            <person name="Gilroy R."/>
        </authorList>
    </citation>
    <scope>NUCLEOTIDE SEQUENCE</scope>
    <source>
        <strain evidence="4">ChiBcec6-7307</strain>
    </source>
</reference>
<dbReference type="InterPro" id="IPR004547">
    <property type="entry name" value="Glucosamine6P_isomerase"/>
</dbReference>
<dbReference type="Gene3D" id="3.40.50.1360">
    <property type="match status" value="1"/>
</dbReference>
<accession>A0A9D1T9K9</accession>
<gene>
    <name evidence="4" type="ORF">IAC80_07350</name>
</gene>